<feature type="compositionally biased region" description="Basic and acidic residues" evidence="1">
    <location>
        <begin position="26"/>
        <end position="42"/>
    </location>
</feature>
<protein>
    <recommendedName>
        <fullName evidence="4">Asp23/Gls24 family envelope stress response protein</fullName>
    </recommendedName>
</protein>
<keyword evidence="3" id="KW-1185">Reference proteome</keyword>
<organism evidence="2 3">
    <name type="scientific">Ruania alkalisoli</name>
    <dbReference type="NCBI Taxonomy" id="2779775"/>
    <lineage>
        <taxon>Bacteria</taxon>
        <taxon>Bacillati</taxon>
        <taxon>Actinomycetota</taxon>
        <taxon>Actinomycetes</taxon>
        <taxon>Micrococcales</taxon>
        <taxon>Ruaniaceae</taxon>
        <taxon>Ruania</taxon>
    </lineage>
</organism>
<dbReference type="KEGG" id="halt:IM660_00900"/>
<proteinExistence type="predicted"/>
<dbReference type="Proteomes" id="UP000593758">
    <property type="component" value="Chromosome"/>
</dbReference>
<evidence type="ECO:0008006" key="4">
    <source>
        <dbReference type="Google" id="ProtNLM"/>
    </source>
</evidence>
<feature type="region of interest" description="Disordered" evidence="1">
    <location>
        <begin position="23"/>
        <end position="49"/>
    </location>
</feature>
<evidence type="ECO:0000313" key="3">
    <source>
        <dbReference type="Proteomes" id="UP000593758"/>
    </source>
</evidence>
<dbReference type="AlphaFoldDB" id="A0A7M1STW0"/>
<evidence type="ECO:0000256" key="1">
    <source>
        <dbReference type="SAM" id="MobiDB-lite"/>
    </source>
</evidence>
<dbReference type="EMBL" id="CP063169">
    <property type="protein sequence ID" value="QOR70911.1"/>
    <property type="molecule type" value="Genomic_DNA"/>
</dbReference>
<gene>
    <name evidence="2" type="ORF">IM660_00900</name>
</gene>
<name>A0A7M1STW0_9MICO</name>
<dbReference type="RefSeq" id="WP_193497583.1">
    <property type="nucleotide sequence ID" value="NZ_CP063169.1"/>
</dbReference>
<evidence type="ECO:0000313" key="2">
    <source>
        <dbReference type="EMBL" id="QOR70911.1"/>
    </source>
</evidence>
<sequence length="108" mass="11610">MAEVPGTTTIADRVIVRLAEQAAAEASRDGRTGDRPKTRAHADVAGQRARVQVETSTYWPEPVATAGARIAERVRHDLAVLAQVRADHVEVKVVTVLPPSAPIARSIR</sequence>
<reference evidence="2 3" key="1">
    <citation type="submission" date="2020-10" db="EMBL/GenBank/DDBJ databases">
        <title>Haloactinobacterium sp. RN3S43, a bacterium isolated from saline soil.</title>
        <authorList>
            <person name="Sun J.-Q."/>
        </authorList>
    </citation>
    <scope>NUCLEOTIDE SEQUENCE [LARGE SCALE GENOMIC DNA]</scope>
    <source>
        <strain evidence="2 3">RN3S43</strain>
    </source>
</reference>
<accession>A0A7M1STW0</accession>